<evidence type="ECO:0000256" key="3">
    <source>
        <dbReference type="ARBA" id="ARBA00012584"/>
    </source>
</evidence>
<evidence type="ECO:0000259" key="13">
    <source>
        <dbReference type="PROSITE" id="PS51163"/>
    </source>
</evidence>
<organism evidence="15">
    <name type="scientific">freshwater metagenome</name>
    <dbReference type="NCBI Taxonomy" id="449393"/>
    <lineage>
        <taxon>unclassified sequences</taxon>
        <taxon>metagenomes</taxon>
        <taxon>ecological metagenomes</taxon>
    </lineage>
</organism>
<dbReference type="PIRSF" id="PIRSF004930">
    <property type="entry name" value="Tln_factor_SUA5"/>
    <property type="match status" value="1"/>
</dbReference>
<accession>A0A6J6Z743</accession>
<evidence type="ECO:0000256" key="9">
    <source>
        <dbReference type="ARBA" id="ARBA00022741"/>
    </source>
</evidence>
<dbReference type="AlphaFoldDB" id="A0A6J6Z743"/>
<dbReference type="InterPro" id="IPR038385">
    <property type="entry name" value="Sua5/YwlC_C"/>
</dbReference>
<name>A0A6J6Z743_9ZZZZ</name>
<dbReference type="PANTHER" id="PTHR17490:SF16">
    <property type="entry name" value="THREONYLCARBAMOYL-AMP SYNTHASE"/>
    <property type="match status" value="1"/>
</dbReference>
<evidence type="ECO:0000313" key="15">
    <source>
        <dbReference type="EMBL" id="CAB4815376.1"/>
    </source>
</evidence>
<dbReference type="EC" id="2.7.7.87" evidence="3"/>
<keyword evidence="7" id="KW-0819">tRNA processing</keyword>
<sequence>MTSGEFVSNCTADALSSAAKLLIGGGLVAFPTETVYGLGADATNSAAVARIYHAKGRPADHPLIVHIHSLQAMGEWADEIPDYAIVLARSFWPGPMTLVLKRSLLAEDFVTGGQPTVGLRVPDHVVALALLSAFEKIGGKGIAAPSANRFGHVSPTTADAVREELSEYLLPTDQILDGGSSSVGVESTIIDCTSIAPRILRPGAITAEMIEEATGLKISKEETNIRVSGSLENHYAPSATVELNRAPLAGEGFIALAEFETPENVIRLATPKNVEEFARVIYSALRDADKEGLKTVVVQAPIGDGLALAIRDRLMRASKGR</sequence>
<evidence type="ECO:0000256" key="7">
    <source>
        <dbReference type="ARBA" id="ARBA00022694"/>
    </source>
</evidence>
<evidence type="ECO:0000256" key="2">
    <source>
        <dbReference type="ARBA" id="ARBA00007663"/>
    </source>
</evidence>
<proteinExistence type="inferred from homology"/>
<dbReference type="SUPFAM" id="SSF55821">
    <property type="entry name" value="YrdC/RibB"/>
    <property type="match status" value="1"/>
</dbReference>
<dbReference type="GO" id="GO:0061710">
    <property type="term" value="F:L-threonylcarbamoyladenylate synthase"/>
    <property type="evidence" value="ECO:0007669"/>
    <property type="project" value="UniProtKB-EC"/>
</dbReference>
<dbReference type="GO" id="GO:0005737">
    <property type="term" value="C:cytoplasm"/>
    <property type="evidence" value="ECO:0007669"/>
    <property type="project" value="UniProtKB-SubCell"/>
</dbReference>
<evidence type="ECO:0000256" key="12">
    <source>
        <dbReference type="ARBA" id="ARBA00048366"/>
    </source>
</evidence>
<dbReference type="GO" id="GO:0003725">
    <property type="term" value="F:double-stranded RNA binding"/>
    <property type="evidence" value="ECO:0007669"/>
    <property type="project" value="InterPro"/>
</dbReference>
<dbReference type="InterPro" id="IPR005145">
    <property type="entry name" value="Sua5_C"/>
</dbReference>
<evidence type="ECO:0000256" key="10">
    <source>
        <dbReference type="ARBA" id="ARBA00022840"/>
    </source>
</evidence>
<dbReference type="GO" id="GO:0008033">
    <property type="term" value="P:tRNA processing"/>
    <property type="evidence" value="ECO:0007669"/>
    <property type="project" value="UniProtKB-KW"/>
</dbReference>
<dbReference type="PROSITE" id="PS51163">
    <property type="entry name" value="YRDC"/>
    <property type="match status" value="1"/>
</dbReference>
<reference evidence="15" key="1">
    <citation type="submission" date="2020-05" db="EMBL/GenBank/DDBJ databases">
        <authorList>
            <person name="Chiriac C."/>
            <person name="Salcher M."/>
            <person name="Ghai R."/>
            <person name="Kavagutti S V."/>
        </authorList>
    </citation>
    <scope>NUCLEOTIDE SEQUENCE</scope>
</reference>
<evidence type="ECO:0000256" key="1">
    <source>
        <dbReference type="ARBA" id="ARBA00004496"/>
    </source>
</evidence>
<dbReference type="Pfam" id="PF03481">
    <property type="entry name" value="Sua5_C"/>
    <property type="match status" value="1"/>
</dbReference>
<dbReference type="GO" id="GO:0000049">
    <property type="term" value="F:tRNA binding"/>
    <property type="evidence" value="ECO:0007669"/>
    <property type="project" value="TreeGrafter"/>
</dbReference>
<keyword evidence="10" id="KW-0067">ATP-binding</keyword>
<evidence type="ECO:0000256" key="4">
    <source>
        <dbReference type="ARBA" id="ARBA00015492"/>
    </source>
</evidence>
<evidence type="ECO:0000256" key="6">
    <source>
        <dbReference type="ARBA" id="ARBA00022679"/>
    </source>
</evidence>
<keyword evidence="5" id="KW-0963">Cytoplasm</keyword>
<evidence type="ECO:0000313" key="14">
    <source>
        <dbReference type="EMBL" id="CAB4554646.1"/>
    </source>
</evidence>
<comment type="catalytic activity">
    <reaction evidence="12">
        <text>L-threonine + hydrogencarbonate + ATP = L-threonylcarbamoyladenylate + diphosphate + H2O</text>
        <dbReference type="Rhea" id="RHEA:36407"/>
        <dbReference type="ChEBI" id="CHEBI:15377"/>
        <dbReference type="ChEBI" id="CHEBI:17544"/>
        <dbReference type="ChEBI" id="CHEBI:30616"/>
        <dbReference type="ChEBI" id="CHEBI:33019"/>
        <dbReference type="ChEBI" id="CHEBI:57926"/>
        <dbReference type="ChEBI" id="CHEBI:73682"/>
        <dbReference type="EC" id="2.7.7.87"/>
    </reaction>
</comment>
<comment type="similarity">
    <text evidence="2">Belongs to the SUA5 family.</text>
</comment>
<keyword evidence="8" id="KW-0548">Nucleotidyltransferase</keyword>
<dbReference type="InterPro" id="IPR010923">
    <property type="entry name" value="T(6)A37_SUA5"/>
</dbReference>
<dbReference type="EMBL" id="CAFAAX010000074">
    <property type="protein sequence ID" value="CAB4815376.1"/>
    <property type="molecule type" value="Genomic_DNA"/>
</dbReference>
<evidence type="ECO:0000256" key="11">
    <source>
        <dbReference type="ARBA" id="ARBA00029774"/>
    </source>
</evidence>
<keyword evidence="6" id="KW-0808">Transferase</keyword>
<dbReference type="InterPro" id="IPR050156">
    <property type="entry name" value="TC-AMP_synthase_SUA5"/>
</dbReference>
<dbReference type="Gene3D" id="3.40.50.11030">
    <property type="entry name" value="Threonylcarbamoyl-AMP synthase, C-terminal domain"/>
    <property type="match status" value="1"/>
</dbReference>
<feature type="domain" description="YrdC-like" evidence="13">
    <location>
        <begin position="12"/>
        <end position="205"/>
    </location>
</feature>
<evidence type="ECO:0000256" key="8">
    <source>
        <dbReference type="ARBA" id="ARBA00022695"/>
    </source>
</evidence>
<dbReference type="Pfam" id="PF01300">
    <property type="entry name" value="Sua5_yciO_yrdC"/>
    <property type="match status" value="1"/>
</dbReference>
<keyword evidence="9" id="KW-0547">Nucleotide-binding</keyword>
<comment type="subcellular location">
    <subcellularLocation>
        <location evidence="1">Cytoplasm</location>
    </subcellularLocation>
</comment>
<gene>
    <name evidence="14" type="ORF">UFOPK1541_00485</name>
    <name evidence="15" type="ORF">UFOPK3119_00651</name>
</gene>
<dbReference type="InterPro" id="IPR006070">
    <property type="entry name" value="Sua5-like_dom"/>
</dbReference>
<dbReference type="GO" id="GO:0005524">
    <property type="term" value="F:ATP binding"/>
    <property type="evidence" value="ECO:0007669"/>
    <property type="project" value="UniProtKB-KW"/>
</dbReference>
<dbReference type="Gene3D" id="3.90.870.10">
    <property type="entry name" value="DHBP synthase"/>
    <property type="match status" value="1"/>
</dbReference>
<dbReference type="PANTHER" id="PTHR17490">
    <property type="entry name" value="SUA5"/>
    <property type="match status" value="1"/>
</dbReference>
<evidence type="ECO:0000256" key="5">
    <source>
        <dbReference type="ARBA" id="ARBA00022490"/>
    </source>
</evidence>
<dbReference type="GO" id="GO:0006450">
    <property type="term" value="P:regulation of translational fidelity"/>
    <property type="evidence" value="ECO:0007669"/>
    <property type="project" value="TreeGrafter"/>
</dbReference>
<dbReference type="EMBL" id="CAEZTA010000049">
    <property type="protein sequence ID" value="CAB4554646.1"/>
    <property type="molecule type" value="Genomic_DNA"/>
</dbReference>
<dbReference type="InterPro" id="IPR017945">
    <property type="entry name" value="DHBP_synth_RibB-like_a/b_dom"/>
</dbReference>
<dbReference type="NCBIfam" id="TIGR00057">
    <property type="entry name" value="L-threonylcarbamoyladenylate synthase"/>
    <property type="match status" value="1"/>
</dbReference>
<protein>
    <recommendedName>
        <fullName evidence="4">Threonylcarbamoyl-AMP synthase</fullName>
        <ecNumber evidence="3">2.7.7.87</ecNumber>
    </recommendedName>
    <alternativeName>
        <fullName evidence="11">L-threonylcarbamoyladenylate synthase</fullName>
    </alternativeName>
</protein>